<dbReference type="AlphaFoldDB" id="A0A372NP08"/>
<evidence type="ECO:0008006" key="4">
    <source>
        <dbReference type="Google" id="ProtNLM"/>
    </source>
</evidence>
<reference evidence="2 3" key="1">
    <citation type="submission" date="2018-08" db="EMBL/GenBank/DDBJ databases">
        <title>Mucilaginibacter sp. MYSH2.</title>
        <authorList>
            <person name="Seo T."/>
        </authorList>
    </citation>
    <scope>NUCLEOTIDE SEQUENCE [LARGE SCALE GENOMIC DNA]</scope>
    <source>
        <strain evidence="2 3">MYSH2</strain>
    </source>
</reference>
<name>A0A372NP08_9SPHI</name>
<evidence type="ECO:0000256" key="1">
    <source>
        <dbReference type="SAM" id="Phobius"/>
    </source>
</evidence>
<proteinExistence type="predicted"/>
<feature type="transmembrane region" description="Helical" evidence="1">
    <location>
        <begin position="12"/>
        <end position="33"/>
    </location>
</feature>
<feature type="transmembrane region" description="Helical" evidence="1">
    <location>
        <begin position="53"/>
        <end position="77"/>
    </location>
</feature>
<evidence type="ECO:0000313" key="3">
    <source>
        <dbReference type="Proteomes" id="UP000264217"/>
    </source>
</evidence>
<dbReference type="EMBL" id="QWDC01000007">
    <property type="protein sequence ID" value="RFZ89973.1"/>
    <property type="molecule type" value="Genomic_DNA"/>
</dbReference>
<dbReference type="RefSeq" id="WP_117394228.1">
    <property type="nucleotide sequence ID" value="NZ_QWDC01000007.1"/>
</dbReference>
<keyword evidence="3" id="KW-1185">Reference proteome</keyword>
<keyword evidence="1" id="KW-0472">Membrane</keyword>
<evidence type="ECO:0000313" key="2">
    <source>
        <dbReference type="EMBL" id="RFZ89973.1"/>
    </source>
</evidence>
<sequence length="177" mass="19859">MQLPKSYYLPPYRSIIIGTILIVMGLCFTFMGVDIKASLGDNLQWVFLSFRSIGDFIFSFIMLVFKAGFIGGGYLFIRFANGIERAKLDEKGFYYREIPKGGGVSKLAMDSRPLTFVPYPAIKEIHLRKSMLSGMQLLITLNSGTVPMVALGVLSKQEKQEIVDFIKTKINNPVIKT</sequence>
<comment type="caution">
    <text evidence="2">The sequence shown here is derived from an EMBL/GenBank/DDBJ whole genome shotgun (WGS) entry which is preliminary data.</text>
</comment>
<dbReference type="Proteomes" id="UP000264217">
    <property type="component" value="Unassembled WGS sequence"/>
</dbReference>
<protein>
    <recommendedName>
        <fullName evidence="4">DUF304 domain-containing protein</fullName>
    </recommendedName>
</protein>
<keyword evidence="1" id="KW-0812">Transmembrane</keyword>
<keyword evidence="1" id="KW-1133">Transmembrane helix</keyword>
<gene>
    <name evidence="2" type="ORF">D0C36_23740</name>
</gene>
<dbReference type="OrthoDB" id="706213at2"/>
<organism evidence="2 3">
    <name type="scientific">Mucilaginibacter conchicola</name>
    <dbReference type="NCBI Taxonomy" id="2303333"/>
    <lineage>
        <taxon>Bacteria</taxon>
        <taxon>Pseudomonadati</taxon>
        <taxon>Bacteroidota</taxon>
        <taxon>Sphingobacteriia</taxon>
        <taxon>Sphingobacteriales</taxon>
        <taxon>Sphingobacteriaceae</taxon>
        <taxon>Mucilaginibacter</taxon>
    </lineage>
</organism>
<accession>A0A372NP08</accession>